<dbReference type="OrthoDB" id="1779554at2"/>
<protein>
    <recommendedName>
        <fullName evidence="3">Glycosyl hydrolase</fullName>
    </recommendedName>
</protein>
<accession>A0A1B1N5D7</accession>
<keyword evidence="2" id="KW-1185">Reference proteome</keyword>
<dbReference type="STRING" id="1462996.AWM70_20265"/>
<evidence type="ECO:0008006" key="3">
    <source>
        <dbReference type="Google" id="ProtNLM"/>
    </source>
</evidence>
<gene>
    <name evidence="1" type="ORF">AWM70_20265</name>
</gene>
<name>A0A1B1N5D7_9BACL</name>
<dbReference type="GO" id="GO:0005975">
    <property type="term" value="P:carbohydrate metabolic process"/>
    <property type="evidence" value="ECO:0007669"/>
    <property type="project" value="InterPro"/>
</dbReference>
<dbReference type="SUPFAM" id="SSF48208">
    <property type="entry name" value="Six-hairpin glycosidases"/>
    <property type="match status" value="1"/>
</dbReference>
<dbReference type="AlphaFoldDB" id="A0A1B1N5D7"/>
<sequence>MKKLAFAAVLIVLVALLDSCRRSESVQPVPSTSSPANPIDVSVLSVLPEHAYGKDSGKDKEQSALTAFIRGKLQGSHGIFTNLIETQQESESATGHEVLSESASLLLRYDVLSGDPQRFEQDWQTARQTFDLDTGFSYRYSPKQDKRYPVNAAVDDLRMIRSFYEAGKRFDREDYTRLADDYSRRFLKYNVQDGYMVDFYNEQAGERNSFITLCYIDLKTLALMPDGPDKQKLLSQMTGIVTGGYISDDFPFYHTRYDYKKQAYLTESVNTVESLLTILALSEVHLERPASIAYIKEKVKAGELYGKYSFKGQPSTDLQSTAIYALAAMIGSTIGDRELYEDSINRMQAYQIPAGQGELAGAFADAATGQAYSFDNLTALLAYQY</sequence>
<dbReference type="EMBL" id="CP014167">
    <property type="protein sequence ID" value="ANS76624.1"/>
    <property type="molecule type" value="Genomic_DNA"/>
</dbReference>
<dbReference type="Gene3D" id="1.50.10.10">
    <property type="match status" value="1"/>
</dbReference>
<organism evidence="1 2">
    <name type="scientific">Paenibacillus yonginensis</name>
    <dbReference type="NCBI Taxonomy" id="1462996"/>
    <lineage>
        <taxon>Bacteria</taxon>
        <taxon>Bacillati</taxon>
        <taxon>Bacillota</taxon>
        <taxon>Bacilli</taxon>
        <taxon>Bacillales</taxon>
        <taxon>Paenibacillaceae</taxon>
        <taxon>Paenibacillus</taxon>
    </lineage>
</organism>
<proteinExistence type="predicted"/>
<reference evidence="1 2" key="1">
    <citation type="submission" date="2016-01" db="EMBL/GenBank/DDBJ databases">
        <title>Complete Genome Sequence of Paenibacillus yonginensis DCY84, a novel Plant Growth-Promoting Bacteria with Elicitation of Induced Systemic Resistance.</title>
        <authorList>
            <person name="Kim Y.J."/>
            <person name="Yang D.C."/>
            <person name="Sukweenadhi J."/>
        </authorList>
    </citation>
    <scope>NUCLEOTIDE SEQUENCE [LARGE SCALE GENOMIC DNA]</scope>
    <source>
        <strain evidence="1 2">DCY84</strain>
    </source>
</reference>
<evidence type="ECO:0000313" key="1">
    <source>
        <dbReference type="EMBL" id="ANS76624.1"/>
    </source>
</evidence>
<dbReference type="KEGG" id="pyg:AWM70_20265"/>
<dbReference type="Proteomes" id="UP000092573">
    <property type="component" value="Chromosome"/>
</dbReference>
<dbReference type="InterPro" id="IPR008928">
    <property type="entry name" value="6-hairpin_glycosidase_sf"/>
</dbReference>
<dbReference type="InterPro" id="IPR012341">
    <property type="entry name" value="6hp_glycosidase-like_sf"/>
</dbReference>
<evidence type="ECO:0000313" key="2">
    <source>
        <dbReference type="Proteomes" id="UP000092573"/>
    </source>
</evidence>